<dbReference type="PANTHER" id="PTHR43731:SF14">
    <property type="entry name" value="PRESENILIN-ASSOCIATED RHOMBOID-LIKE PROTEIN, MITOCHONDRIAL"/>
    <property type="match status" value="1"/>
</dbReference>
<comment type="caution">
    <text evidence="10">The sequence shown here is derived from an EMBL/GenBank/DDBJ whole genome shotgun (WGS) entry which is preliminary data.</text>
</comment>
<feature type="transmembrane region" description="Helical" evidence="7">
    <location>
        <begin position="77"/>
        <end position="100"/>
    </location>
</feature>
<feature type="transmembrane region" description="Helical" evidence="7">
    <location>
        <begin position="140"/>
        <end position="160"/>
    </location>
</feature>
<comment type="subcellular location">
    <subcellularLocation>
        <location evidence="1">Membrane</location>
        <topology evidence="1">Multi-pass membrane protein</topology>
    </subcellularLocation>
</comment>
<accession>A0A7W7YL98</accession>
<dbReference type="Pfam" id="PF01694">
    <property type="entry name" value="Rhomboid"/>
    <property type="match status" value="1"/>
</dbReference>
<dbReference type="Pfam" id="PF20216">
    <property type="entry name" value="DUF6576"/>
    <property type="match status" value="1"/>
</dbReference>
<feature type="transmembrane region" description="Helical" evidence="7">
    <location>
        <begin position="112"/>
        <end position="134"/>
    </location>
</feature>
<dbReference type="EMBL" id="JACHIF010000004">
    <property type="protein sequence ID" value="MBB5038025.1"/>
    <property type="molecule type" value="Genomic_DNA"/>
</dbReference>
<keyword evidence="6 7" id="KW-0472">Membrane</keyword>
<dbReference type="InterPro" id="IPR050925">
    <property type="entry name" value="Rhomboid_protease_S54"/>
</dbReference>
<dbReference type="GO" id="GO:0004252">
    <property type="term" value="F:serine-type endopeptidase activity"/>
    <property type="evidence" value="ECO:0007669"/>
    <property type="project" value="InterPro"/>
</dbReference>
<dbReference type="InterPro" id="IPR022764">
    <property type="entry name" value="Peptidase_S54_rhomboid_dom"/>
</dbReference>
<evidence type="ECO:0000256" key="2">
    <source>
        <dbReference type="ARBA" id="ARBA00009045"/>
    </source>
</evidence>
<comment type="similarity">
    <text evidence="2">Belongs to the peptidase S54 family.</text>
</comment>
<dbReference type="InterPro" id="IPR046483">
    <property type="entry name" value="DUF6576"/>
</dbReference>
<keyword evidence="5 7" id="KW-1133">Transmembrane helix</keyword>
<name>A0A7W7YL98_9BACT</name>
<dbReference type="AlphaFoldDB" id="A0A7W7YL98"/>
<keyword evidence="10" id="KW-0645">Protease</keyword>
<gene>
    <name evidence="10" type="ORF">HNQ64_002283</name>
</gene>
<evidence type="ECO:0000256" key="1">
    <source>
        <dbReference type="ARBA" id="ARBA00004141"/>
    </source>
</evidence>
<feature type="transmembrane region" description="Helical" evidence="7">
    <location>
        <begin position="172"/>
        <end position="195"/>
    </location>
</feature>
<proteinExistence type="inferred from homology"/>
<keyword evidence="11" id="KW-1185">Reference proteome</keyword>
<sequence length="314" mass="35049">MSLDERDYMRRRPPHFGEWLKGWTAFHVIFAVNVAVFFLQWGLHEAWVRDVLTGELIRPWGGISVEALTLGRFWTPLTFMFVHDGWWSFLGTMLLFWTAGRRVQVLFGSRSLVIIYLLAGVVGAAVQMAIFAYLLKSTSVILMGATASSLGVLLAYAVAMPEEEVPVFSVSLWTFLRFVLGGYALVGGLSLFGVLPSWVPRGAGDCFAHLGGGLAGWYFARSLGYGGVPAHLLHSSGSSLRRQPQMVSARRPRLPVVDVDLEAVRKENPRNDPLLNLMKDEIDPILDKINDHGMGSLTNDERRTLERASRRFVK</sequence>
<dbReference type="Proteomes" id="UP000534294">
    <property type="component" value="Unassembled WGS sequence"/>
</dbReference>
<evidence type="ECO:0000256" key="4">
    <source>
        <dbReference type="ARBA" id="ARBA00022801"/>
    </source>
</evidence>
<keyword evidence="4" id="KW-0378">Hydrolase</keyword>
<dbReference type="RefSeq" id="WP_184208462.1">
    <property type="nucleotide sequence ID" value="NZ_JACHIF010000004.1"/>
</dbReference>
<feature type="domain" description="DUF6576" evidence="9">
    <location>
        <begin position="278"/>
        <end position="311"/>
    </location>
</feature>
<evidence type="ECO:0000313" key="11">
    <source>
        <dbReference type="Proteomes" id="UP000534294"/>
    </source>
</evidence>
<dbReference type="PANTHER" id="PTHR43731">
    <property type="entry name" value="RHOMBOID PROTEASE"/>
    <property type="match status" value="1"/>
</dbReference>
<evidence type="ECO:0000256" key="6">
    <source>
        <dbReference type="ARBA" id="ARBA00023136"/>
    </source>
</evidence>
<evidence type="ECO:0000259" key="8">
    <source>
        <dbReference type="Pfam" id="PF01694"/>
    </source>
</evidence>
<dbReference type="GO" id="GO:0006508">
    <property type="term" value="P:proteolysis"/>
    <property type="evidence" value="ECO:0007669"/>
    <property type="project" value="UniProtKB-KW"/>
</dbReference>
<dbReference type="Gene3D" id="1.20.1540.10">
    <property type="entry name" value="Rhomboid-like"/>
    <property type="match status" value="1"/>
</dbReference>
<feature type="transmembrane region" description="Helical" evidence="7">
    <location>
        <begin position="20"/>
        <end position="43"/>
    </location>
</feature>
<dbReference type="GO" id="GO:0016020">
    <property type="term" value="C:membrane"/>
    <property type="evidence" value="ECO:0007669"/>
    <property type="project" value="UniProtKB-SubCell"/>
</dbReference>
<keyword evidence="3 7" id="KW-0812">Transmembrane</keyword>
<evidence type="ECO:0000313" key="10">
    <source>
        <dbReference type="EMBL" id="MBB5038025.1"/>
    </source>
</evidence>
<organism evidence="10 11">
    <name type="scientific">Prosthecobacter dejongeii</name>
    <dbReference type="NCBI Taxonomy" id="48465"/>
    <lineage>
        <taxon>Bacteria</taxon>
        <taxon>Pseudomonadati</taxon>
        <taxon>Verrucomicrobiota</taxon>
        <taxon>Verrucomicrobiia</taxon>
        <taxon>Verrucomicrobiales</taxon>
        <taxon>Verrucomicrobiaceae</taxon>
        <taxon>Prosthecobacter</taxon>
    </lineage>
</organism>
<dbReference type="InterPro" id="IPR035952">
    <property type="entry name" value="Rhomboid-like_sf"/>
</dbReference>
<evidence type="ECO:0000256" key="7">
    <source>
        <dbReference type="SAM" id="Phobius"/>
    </source>
</evidence>
<reference evidence="10 11" key="1">
    <citation type="submission" date="2020-08" db="EMBL/GenBank/DDBJ databases">
        <title>Genomic Encyclopedia of Type Strains, Phase IV (KMG-IV): sequencing the most valuable type-strain genomes for metagenomic binning, comparative biology and taxonomic classification.</title>
        <authorList>
            <person name="Goeker M."/>
        </authorList>
    </citation>
    <scope>NUCLEOTIDE SEQUENCE [LARGE SCALE GENOMIC DNA]</scope>
    <source>
        <strain evidence="10 11">DSM 12251</strain>
    </source>
</reference>
<evidence type="ECO:0000256" key="5">
    <source>
        <dbReference type="ARBA" id="ARBA00022989"/>
    </source>
</evidence>
<evidence type="ECO:0000259" key="9">
    <source>
        <dbReference type="Pfam" id="PF20216"/>
    </source>
</evidence>
<dbReference type="SUPFAM" id="SSF144091">
    <property type="entry name" value="Rhomboid-like"/>
    <property type="match status" value="1"/>
</dbReference>
<feature type="domain" description="Peptidase S54 rhomboid" evidence="8">
    <location>
        <begin position="71"/>
        <end position="221"/>
    </location>
</feature>
<evidence type="ECO:0000256" key="3">
    <source>
        <dbReference type="ARBA" id="ARBA00022692"/>
    </source>
</evidence>
<protein>
    <submittedName>
        <fullName evidence="10">Membrane associated rhomboid family serine protease</fullName>
    </submittedName>
</protein>